<dbReference type="Pfam" id="PF10647">
    <property type="entry name" value="Gmad1"/>
    <property type="match status" value="1"/>
</dbReference>
<dbReference type="InterPro" id="IPR018910">
    <property type="entry name" value="LpqB_C"/>
</dbReference>
<evidence type="ECO:0000259" key="2">
    <source>
        <dbReference type="SMART" id="SM00909"/>
    </source>
</evidence>
<name>A0ABW4VC77_9MICO</name>
<dbReference type="PROSITE" id="PS51257">
    <property type="entry name" value="PROKAR_LIPOPROTEIN"/>
    <property type="match status" value="1"/>
</dbReference>
<dbReference type="InterPro" id="IPR019606">
    <property type="entry name" value="GerMN"/>
</dbReference>
<feature type="domain" description="GerMN" evidence="2">
    <location>
        <begin position="214"/>
        <end position="307"/>
    </location>
</feature>
<evidence type="ECO:0000256" key="1">
    <source>
        <dbReference type="SAM" id="SignalP"/>
    </source>
</evidence>
<comment type="caution">
    <text evidence="3">The sequence shown here is derived from an EMBL/GenBank/DDBJ whole genome shotgun (WGS) entry which is preliminary data.</text>
</comment>
<dbReference type="Pfam" id="PF10646">
    <property type="entry name" value="Germane"/>
    <property type="match status" value="1"/>
</dbReference>
<reference evidence="4" key="1">
    <citation type="journal article" date="2019" name="Int. J. Syst. Evol. Microbiol.">
        <title>The Global Catalogue of Microorganisms (GCM) 10K type strain sequencing project: providing services to taxonomists for standard genome sequencing and annotation.</title>
        <authorList>
            <consortium name="The Broad Institute Genomics Platform"/>
            <consortium name="The Broad Institute Genome Sequencing Center for Infectious Disease"/>
            <person name="Wu L."/>
            <person name="Ma J."/>
        </authorList>
    </citation>
    <scope>NUCLEOTIDE SEQUENCE [LARGE SCALE GENOMIC DNA]</scope>
    <source>
        <strain evidence="4">CCM 7043</strain>
    </source>
</reference>
<organism evidence="3 4">
    <name type="scientific">Promicromonospora aerolata</name>
    <dbReference type="NCBI Taxonomy" id="195749"/>
    <lineage>
        <taxon>Bacteria</taxon>
        <taxon>Bacillati</taxon>
        <taxon>Actinomycetota</taxon>
        <taxon>Actinomycetes</taxon>
        <taxon>Micrococcales</taxon>
        <taxon>Promicromonosporaceae</taxon>
        <taxon>Promicromonospora</taxon>
    </lineage>
</organism>
<proteinExistence type="predicted"/>
<gene>
    <name evidence="3" type="ORF">ACFSL2_21845</name>
</gene>
<evidence type="ECO:0000313" key="4">
    <source>
        <dbReference type="Proteomes" id="UP001597338"/>
    </source>
</evidence>
<feature type="chain" id="PRO_5046047552" evidence="1">
    <location>
        <begin position="26"/>
        <end position="576"/>
    </location>
</feature>
<dbReference type="EMBL" id="JBHUHF010000001">
    <property type="protein sequence ID" value="MFD2028155.1"/>
    <property type="molecule type" value="Genomic_DNA"/>
</dbReference>
<dbReference type="InterPro" id="IPR059026">
    <property type="entry name" value="LpqB_N"/>
</dbReference>
<sequence>MRKAAMTVMAAVVTLACVVGLGACAQIPTSGPVRVGTEDVEKQIDIAMLPQGPALGADPHAIVSGFLGAAVAATTSPKEFETAREFLTDDVAQTWDPEASVRVVREPPLPEPFASGTEIKEADTVEVVVRATAVATLDRAGAYTEVGDPRELGYRYTLTRSGGEWRISALDNGVLVPANLFANQYRATRLFFTAENDIKSLVPDLRWFPRQSWRRVAVEELLAGPPEWLQGATRSLVPEGTQLASPAISDPDGDEPVAVRLSEQISTAPAAQRAVIAAQISATLSEGAGRPVPVDLFSGTNRLAVNDTEVDLPATIVQAMALKDDTLYRIEDGRPVEYEVPVDLSGIDPTALAVSPVTTPIVVRNGTDQIVSLSLDGENGPVPILEGPDLASPSIDNLGATWTSGGMGELKVAVTALDEVTVEPDWLSRRKVISVSVAPEGSRIAIVSEAPSGTQVDVAGIVRDNDGRPIDLAPPISVGAPVDDIEEARWSGLTTLALLTRDSAGTSGIWTAGVGGLAGTAGQSRQLPGLTDVQEMAAGVTDPSILVITKDGDLEHEETGVWQPLAEDFDLVAYPG</sequence>
<dbReference type="Pfam" id="PF25976">
    <property type="entry name" value="LpqB_N"/>
    <property type="match status" value="1"/>
</dbReference>
<evidence type="ECO:0000313" key="3">
    <source>
        <dbReference type="EMBL" id="MFD2028155.1"/>
    </source>
</evidence>
<dbReference type="SMART" id="SM00909">
    <property type="entry name" value="Germane"/>
    <property type="match status" value="1"/>
</dbReference>
<accession>A0ABW4VC77</accession>
<dbReference type="Proteomes" id="UP001597338">
    <property type="component" value="Unassembled WGS sequence"/>
</dbReference>
<dbReference type="RefSeq" id="WP_377199855.1">
    <property type="nucleotide sequence ID" value="NZ_JBHUHF010000001.1"/>
</dbReference>
<keyword evidence="4" id="KW-1185">Reference proteome</keyword>
<keyword evidence="1" id="KW-0732">Signal</keyword>
<protein>
    <submittedName>
        <fullName evidence="3">GerMN domain-containing protein</fullName>
    </submittedName>
</protein>
<feature type="signal peptide" evidence="1">
    <location>
        <begin position="1"/>
        <end position="25"/>
    </location>
</feature>